<dbReference type="RefSeq" id="WP_377465430.1">
    <property type="nucleotide sequence ID" value="NZ_JBHUOP010000002.1"/>
</dbReference>
<dbReference type="EMBL" id="JBHUOP010000002">
    <property type="protein sequence ID" value="MFD2839857.1"/>
    <property type="molecule type" value="Genomic_DNA"/>
</dbReference>
<accession>A0ABW5XCP2</accession>
<feature type="domain" description="Cell envelope-related transcriptional attenuator" evidence="4">
    <location>
        <begin position="109"/>
        <end position="278"/>
    </location>
</feature>
<evidence type="ECO:0000256" key="3">
    <source>
        <dbReference type="SAM" id="Phobius"/>
    </source>
</evidence>
<sequence>MTKKKTSRKSVEFVRSSPAHARTHHGPRLARIISLALVAVLGFGGSVAFAIQWRVNSSLTQIDTKKYVSTPQIPKDPRAGESLNILVMGTDSRAGAGADLVGDHVGGERSDTTMIVHVSSDRSRVEVVSIPRDSMVYLPACQVGEGKTVPAQQRGMFNNAFARGWDYGGDYVFAAACTVETVQWNTGLIIDHTVIVNFEGFVGMVNALGGVDIDIPEDVTSKKAGNLKLSAGEQTLDGETALQLVRARTGSGWGLNIGSDLKRIERQQAVLEATLQTALSKNLLTDINKLTSFVTASLESLTVDSELGADDIIALAWSLKSISQDNVKFYSTPVGEDPTDKNRVVWLDAANDYWERLKVDDPIEDEPDETTECEPTDDAEDGTEPDECVSTEPSESTTP</sequence>
<dbReference type="InterPro" id="IPR050922">
    <property type="entry name" value="LytR/CpsA/Psr_CW_biosynth"/>
</dbReference>
<proteinExistence type="inferred from homology"/>
<name>A0ABW5XCP2_9MICO</name>
<organism evidence="5 6">
    <name type="scientific">Populibacterium corticicola</name>
    <dbReference type="NCBI Taxonomy" id="1812826"/>
    <lineage>
        <taxon>Bacteria</taxon>
        <taxon>Bacillati</taxon>
        <taxon>Actinomycetota</taxon>
        <taxon>Actinomycetes</taxon>
        <taxon>Micrococcales</taxon>
        <taxon>Jonesiaceae</taxon>
        <taxon>Populibacterium</taxon>
    </lineage>
</organism>
<keyword evidence="3" id="KW-0812">Transmembrane</keyword>
<evidence type="ECO:0000256" key="1">
    <source>
        <dbReference type="ARBA" id="ARBA00006068"/>
    </source>
</evidence>
<evidence type="ECO:0000313" key="5">
    <source>
        <dbReference type="EMBL" id="MFD2839857.1"/>
    </source>
</evidence>
<keyword evidence="3" id="KW-0472">Membrane</keyword>
<dbReference type="PANTHER" id="PTHR33392">
    <property type="entry name" value="POLYISOPRENYL-TEICHOIC ACID--PEPTIDOGLYCAN TEICHOIC ACID TRANSFERASE TAGU"/>
    <property type="match status" value="1"/>
</dbReference>
<evidence type="ECO:0000259" key="4">
    <source>
        <dbReference type="Pfam" id="PF03816"/>
    </source>
</evidence>
<dbReference type="PANTHER" id="PTHR33392:SF6">
    <property type="entry name" value="POLYISOPRENYL-TEICHOIC ACID--PEPTIDOGLYCAN TEICHOIC ACID TRANSFERASE TAGU"/>
    <property type="match status" value="1"/>
</dbReference>
<keyword evidence="3" id="KW-1133">Transmembrane helix</keyword>
<feature type="region of interest" description="Disordered" evidence="2">
    <location>
        <begin position="357"/>
        <end position="399"/>
    </location>
</feature>
<dbReference type="Proteomes" id="UP001597391">
    <property type="component" value="Unassembled WGS sequence"/>
</dbReference>
<protein>
    <submittedName>
        <fullName evidence="5">LCP family protein</fullName>
    </submittedName>
</protein>
<feature type="compositionally biased region" description="Acidic residues" evidence="2">
    <location>
        <begin position="362"/>
        <end position="389"/>
    </location>
</feature>
<comment type="similarity">
    <text evidence="1">Belongs to the LytR/CpsA/Psr (LCP) family.</text>
</comment>
<reference evidence="6" key="1">
    <citation type="journal article" date="2019" name="Int. J. Syst. Evol. Microbiol.">
        <title>The Global Catalogue of Microorganisms (GCM) 10K type strain sequencing project: providing services to taxonomists for standard genome sequencing and annotation.</title>
        <authorList>
            <consortium name="The Broad Institute Genomics Platform"/>
            <consortium name="The Broad Institute Genome Sequencing Center for Infectious Disease"/>
            <person name="Wu L."/>
            <person name="Ma J."/>
        </authorList>
    </citation>
    <scope>NUCLEOTIDE SEQUENCE [LARGE SCALE GENOMIC DNA]</scope>
    <source>
        <strain evidence="6">KCTC 33576</strain>
    </source>
</reference>
<dbReference type="NCBIfam" id="TIGR00350">
    <property type="entry name" value="lytR_cpsA_psr"/>
    <property type="match status" value="1"/>
</dbReference>
<dbReference type="Pfam" id="PF03816">
    <property type="entry name" value="LytR_cpsA_psr"/>
    <property type="match status" value="1"/>
</dbReference>
<gene>
    <name evidence="5" type="ORF">ACFSYH_04650</name>
</gene>
<evidence type="ECO:0000313" key="6">
    <source>
        <dbReference type="Proteomes" id="UP001597391"/>
    </source>
</evidence>
<dbReference type="Gene3D" id="3.40.630.190">
    <property type="entry name" value="LCP protein"/>
    <property type="match status" value="1"/>
</dbReference>
<evidence type="ECO:0000256" key="2">
    <source>
        <dbReference type="SAM" id="MobiDB-lite"/>
    </source>
</evidence>
<keyword evidence="6" id="KW-1185">Reference proteome</keyword>
<comment type="caution">
    <text evidence="5">The sequence shown here is derived from an EMBL/GenBank/DDBJ whole genome shotgun (WGS) entry which is preliminary data.</text>
</comment>
<dbReference type="InterPro" id="IPR004474">
    <property type="entry name" value="LytR_CpsA_psr"/>
</dbReference>
<feature type="transmembrane region" description="Helical" evidence="3">
    <location>
        <begin position="32"/>
        <end position="53"/>
    </location>
</feature>
<feature type="region of interest" description="Disordered" evidence="2">
    <location>
        <begin position="1"/>
        <end position="20"/>
    </location>
</feature>